<evidence type="ECO:0000259" key="4">
    <source>
        <dbReference type="Pfam" id="PF00171"/>
    </source>
</evidence>
<dbReference type="AlphaFoldDB" id="A0A4U0TQT6"/>
<dbReference type="PANTHER" id="PTHR42986">
    <property type="entry name" value="BENZALDEHYDE DEHYDROGENASE YFMT"/>
    <property type="match status" value="1"/>
</dbReference>
<dbReference type="EMBL" id="NAJP01000187">
    <property type="protein sequence ID" value="TKA24266.1"/>
    <property type="molecule type" value="Genomic_DNA"/>
</dbReference>
<dbReference type="InterPro" id="IPR016161">
    <property type="entry name" value="Ald_DH/histidinol_DH"/>
</dbReference>
<feature type="region of interest" description="Disordered" evidence="3">
    <location>
        <begin position="25"/>
        <end position="134"/>
    </location>
</feature>
<dbReference type="InterPro" id="IPR015590">
    <property type="entry name" value="Aldehyde_DH_dom"/>
</dbReference>
<sequence>AEEGLSVLFFSPSKILRARELQDVKEAAKEQEARDKVSRAKARAAQKAQKESEAQQKRDGRATRAEARKAEEALKKAQREKDREARRAQKQLETESKASQKRPRGRPPKQKKAQEPPAIESEPNDEVVSVQPKSRNGRIIRKSVHFDETSSAASTDDALAAVAVAERAFPAWSSTKPGHRRDLFLRAAEELVRRKDDLWHFCSKETGSTEPYFEFDFNDALESLKSCAGLIATVQGSVPQILVEDRSAMVAFRINGMIHSDRAEYSPRT</sequence>
<evidence type="ECO:0000256" key="3">
    <source>
        <dbReference type="SAM" id="MobiDB-lite"/>
    </source>
</evidence>
<comment type="caution">
    <text evidence="5">The sequence shown here is derived from an EMBL/GenBank/DDBJ whole genome shotgun (WGS) entry which is preliminary data.</text>
</comment>
<dbReference type="STRING" id="329885.A0A4U0TQT6"/>
<dbReference type="Gene3D" id="3.40.605.10">
    <property type="entry name" value="Aldehyde Dehydrogenase, Chain A, domain 1"/>
    <property type="match status" value="1"/>
</dbReference>
<feature type="non-terminal residue" evidence="5">
    <location>
        <position position="1"/>
    </location>
</feature>
<feature type="domain" description="Aldehyde dehydrogenase" evidence="4">
    <location>
        <begin position="151"/>
        <end position="248"/>
    </location>
</feature>
<evidence type="ECO:0000313" key="6">
    <source>
        <dbReference type="Proteomes" id="UP000310066"/>
    </source>
</evidence>
<feature type="compositionally biased region" description="Basic residues" evidence="3">
    <location>
        <begin position="99"/>
        <end position="111"/>
    </location>
</feature>
<organism evidence="5 6">
    <name type="scientific">Friedmanniomyces endolithicus</name>
    <dbReference type="NCBI Taxonomy" id="329885"/>
    <lineage>
        <taxon>Eukaryota</taxon>
        <taxon>Fungi</taxon>
        <taxon>Dikarya</taxon>
        <taxon>Ascomycota</taxon>
        <taxon>Pezizomycotina</taxon>
        <taxon>Dothideomycetes</taxon>
        <taxon>Dothideomycetidae</taxon>
        <taxon>Mycosphaerellales</taxon>
        <taxon>Teratosphaeriaceae</taxon>
        <taxon>Friedmanniomyces</taxon>
    </lineage>
</organism>
<evidence type="ECO:0000313" key="5">
    <source>
        <dbReference type="EMBL" id="TKA24266.1"/>
    </source>
</evidence>
<gene>
    <name evidence="5" type="ORF">B0A54_17654</name>
</gene>
<dbReference type="Pfam" id="PF00171">
    <property type="entry name" value="Aldedh"/>
    <property type="match status" value="1"/>
</dbReference>
<dbReference type="PANTHER" id="PTHR42986:SF1">
    <property type="entry name" value="BENZALDEHYDE DEHYDROGENASE YFMT"/>
    <property type="match status" value="1"/>
</dbReference>
<protein>
    <recommendedName>
        <fullName evidence="4">Aldehyde dehydrogenase domain-containing protein</fullName>
    </recommendedName>
</protein>
<feature type="compositionally biased region" description="Basic and acidic residues" evidence="3">
    <location>
        <begin position="48"/>
        <end position="98"/>
    </location>
</feature>
<comment type="similarity">
    <text evidence="1">Belongs to the aldehyde dehydrogenase family.</text>
</comment>
<evidence type="ECO:0000256" key="2">
    <source>
        <dbReference type="ARBA" id="ARBA00023027"/>
    </source>
</evidence>
<dbReference type="GO" id="GO:0016491">
    <property type="term" value="F:oxidoreductase activity"/>
    <property type="evidence" value="ECO:0007669"/>
    <property type="project" value="InterPro"/>
</dbReference>
<proteinExistence type="inferred from homology"/>
<name>A0A4U0TQT6_9PEZI</name>
<dbReference type="Proteomes" id="UP000310066">
    <property type="component" value="Unassembled WGS sequence"/>
</dbReference>
<dbReference type="InterPro" id="IPR016162">
    <property type="entry name" value="Ald_DH_N"/>
</dbReference>
<dbReference type="OrthoDB" id="310895at2759"/>
<evidence type="ECO:0000256" key="1">
    <source>
        <dbReference type="ARBA" id="ARBA00009986"/>
    </source>
</evidence>
<feature type="compositionally biased region" description="Basic and acidic residues" evidence="3">
    <location>
        <begin position="25"/>
        <end position="38"/>
    </location>
</feature>
<accession>A0A4U0TQT6</accession>
<keyword evidence="2" id="KW-0520">NAD</keyword>
<dbReference type="SUPFAM" id="SSF53720">
    <property type="entry name" value="ALDH-like"/>
    <property type="match status" value="1"/>
</dbReference>
<reference evidence="5 6" key="1">
    <citation type="submission" date="2017-03" db="EMBL/GenBank/DDBJ databases">
        <title>Genomes of endolithic fungi from Antarctica.</title>
        <authorList>
            <person name="Coleine C."/>
            <person name="Masonjones S."/>
            <person name="Stajich J.E."/>
        </authorList>
    </citation>
    <scope>NUCLEOTIDE SEQUENCE [LARGE SCALE GENOMIC DNA]</scope>
    <source>
        <strain evidence="5 6">CCFEE 5311</strain>
    </source>
</reference>